<evidence type="ECO:0000256" key="2">
    <source>
        <dbReference type="ARBA" id="ARBA00022737"/>
    </source>
</evidence>
<dbReference type="GeneTree" id="ENSGT00940000157740"/>
<feature type="region of interest" description="Disordered" evidence="3">
    <location>
        <begin position="94"/>
        <end position="130"/>
    </location>
</feature>
<dbReference type="Gene3D" id="2.80.10.50">
    <property type="match status" value="1"/>
</dbReference>
<feature type="compositionally biased region" description="Low complexity" evidence="3">
    <location>
        <begin position="545"/>
        <end position="557"/>
    </location>
</feature>
<dbReference type="SMART" id="SM00247">
    <property type="entry name" value="XTALbg"/>
    <property type="match status" value="6"/>
</dbReference>
<dbReference type="InterPro" id="IPR050252">
    <property type="entry name" value="Beta/Gamma-Crystallin"/>
</dbReference>
<feature type="region of interest" description="Disordered" evidence="3">
    <location>
        <begin position="1486"/>
        <end position="1531"/>
    </location>
</feature>
<organism evidence="5 6">
    <name type="scientific">Salvator merianae</name>
    <name type="common">Argentine black and white tegu</name>
    <name type="synonym">Tupinambis merianae</name>
    <dbReference type="NCBI Taxonomy" id="96440"/>
    <lineage>
        <taxon>Eukaryota</taxon>
        <taxon>Metazoa</taxon>
        <taxon>Chordata</taxon>
        <taxon>Craniata</taxon>
        <taxon>Vertebrata</taxon>
        <taxon>Euteleostomi</taxon>
        <taxon>Lepidosauria</taxon>
        <taxon>Squamata</taxon>
        <taxon>Bifurcata</taxon>
        <taxon>Unidentata</taxon>
        <taxon>Episquamata</taxon>
        <taxon>Laterata</taxon>
        <taxon>Teiioidea</taxon>
        <taxon>Teiidae</taxon>
        <taxon>Salvator</taxon>
    </lineage>
</organism>
<dbReference type="Ensembl" id="ENSSMRT00000003047.1">
    <property type="protein sequence ID" value="ENSSMRP00000002533.1"/>
    <property type="gene ID" value="ENSSMRG00000001377.1"/>
</dbReference>
<feature type="domain" description="Beta/gamma crystallin 'Greek key'" evidence="4">
    <location>
        <begin position="1678"/>
        <end position="1720"/>
    </location>
</feature>
<feature type="compositionally biased region" description="Basic residues" evidence="3">
    <location>
        <begin position="588"/>
        <end position="597"/>
    </location>
</feature>
<dbReference type="PANTHER" id="PTHR11818">
    <property type="entry name" value="BETA/GAMMA CRYSTALLIN"/>
    <property type="match status" value="1"/>
</dbReference>
<feature type="compositionally biased region" description="Basic and acidic residues" evidence="3">
    <location>
        <begin position="444"/>
        <end position="453"/>
    </location>
</feature>
<evidence type="ECO:0000313" key="5">
    <source>
        <dbReference type="Ensembl" id="ENSSMRP00000002533.1"/>
    </source>
</evidence>
<feature type="region of interest" description="Disordered" evidence="3">
    <location>
        <begin position="432"/>
        <end position="656"/>
    </location>
</feature>
<feature type="compositionally biased region" description="Polar residues" evidence="3">
    <location>
        <begin position="917"/>
        <end position="941"/>
    </location>
</feature>
<dbReference type="InterPro" id="IPR011024">
    <property type="entry name" value="G_crystallin-like"/>
</dbReference>
<feature type="compositionally biased region" description="Polar residues" evidence="3">
    <location>
        <begin position="472"/>
        <end position="483"/>
    </location>
</feature>
<feature type="compositionally biased region" description="Polar residues" evidence="3">
    <location>
        <begin position="490"/>
        <end position="500"/>
    </location>
</feature>
<keyword evidence="6" id="KW-1185">Reference proteome</keyword>
<feature type="domain" description="Beta/gamma crystallin 'Greek key'" evidence="4">
    <location>
        <begin position="1732"/>
        <end position="1777"/>
    </location>
</feature>
<reference evidence="5" key="2">
    <citation type="submission" date="2025-09" db="UniProtKB">
        <authorList>
            <consortium name="Ensembl"/>
        </authorList>
    </citation>
    <scope>IDENTIFICATION</scope>
</reference>
<feature type="region of interest" description="Disordered" evidence="3">
    <location>
        <begin position="226"/>
        <end position="245"/>
    </location>
</feature>
<feature type="compositionally biased region" description="Low complexity" evidence="3">
    <location>
        <begin position="690"/>
        <end position="717"/>
    </location>
</feature>
<evidence type="ECO:0000259" key="4">
    <source>
        <dbReference type="PROSITE" id="PS50915"/>
    </source>
</evidence>
<sequence>MDMRNRSGFHPTGRPPRKQPERSECSPQPSETDPFQTSPVPSASFDSLLSWGDESSWEKSSSLSNSSLCCQGVPEMKEDVLKLPSVQEERSKALESVSELAERTLEESFATGTSNRSTREERGNVSFSSCSRESVSENINGAEKLPMATTNPCVEQPLLTANSVPAVKPSQAKNGPKICYEIMITMTKKEEKDRGKETESASSCLDCCLPCHPTEEFALSLGAAELEKTEEPHHQKPARPAPRLSASEEFQNCKSPGGVGTCKACRTVLTPATGCLTTVPWASGTSLAEGEEQSTPELLHSGDGTLAGETVVVTAAGSLANRLSESSGISLVAGDKAVHPKDLSDFRRGVFCTCHSMETVTGGLCSAQSRPGGLSANTSLTWKKTPPEPLTEDPKPSFGKVSQVIERSRSRSDSPSRVSLLLEAWEKGLVGTETADSASSADTLRSRFPERTGSRLSSKDSPSILFAENGRTPLSSKHNSQPLSAEGSRQPFSSGENRCSSFPAGARRSRSPADTRRSLSPADCRPTLFQAEGRTSRPPENTKQSPSAADTSPPSSADARRSRSPAVIRHCASAADTRSSFSPEERRRPRSPASKRHFQADLRQSFRSAETQRSLSPAATKRSGSLADAQCPSSSTVVWHSHSPRQRQDVLSSGNHHNWTSLADTRHSSSLPDVKGQYSVADIRRIYSVADASSSSSPAGARCSPSPASARRSSSPADARRSSYPVDVRHASSPASARRSTSPEDARCSSSPAGTRDLFYSAETRSSASSADARRSSSPTGARNCSPTSGGGRSRSLSPRRESMAHGPVFAQVYTPASKSKGLKGTEIQEMNSSPIARPQAENGYSDATDPAGNAELQGENLVPSTDASWGETVPPIALSNRGAESQKESHLVNDASASPSAGSMRDSQLHRDTAFRGQTENSLSRNANSPSFSASVGGSYATNTPNAKPCLLSPVPQVLSSSTVAKSQPPWFGSKGGNMVIFRTQQQVIVPQAGTTTVYRAGREIVMSTSGAGIANQAQQDRCHMLNATHFIQSVENQEAQNDLTSAESPIERHAFLPDACSCHVTQSKIASVDDAREQRRMLAPNPSFTSSTDAVTSGEKDAAFSSFHGDTDLQRKPTFQGHSSLMAEKRSEEDKDTTDLGGKALKGSERQNNLSEMEMVHSSRSQRVLQSCDASGDIGKCAISAGSQEAVPEEQIELNGLAKDSLGDVQEPLVPPPEMSSSNDPPSQKKGSRPLEDNQEEVVDMELFVDTLRNMEPPEPRKPLKLPQRPPRPSTFAKQMCLPPIHEDHVIPKSKPPLPGALGQLFNLTEEATESKVEDVGPVEEDTEEIENPYLTKDEKSEDNRQAKNTYPWENSQFKTEEEIGSFLEKLKQDCVDARSKVTIPKAVANQSNLIRANILKGISLLSGLADKKPPEDKPYSRLDNSLLYSRFIIPQKSQIKERGEEEKSSVMPLISVVQNVNREYQVPPNGPWSKAFVHLSSEVPPSQRRAEPASKVSNTRSSSKQGLLAKETDLPPQAQAQREEKKLPTKINVRPGKIILYSEAGFGGQKREIWGDIMDATSWEFSPTISIRVVRGGWVMYEKPRFHGRKCVLAEGDVEITNPWRLCNKNGDAVENVPFHIGSLKRVVRDYRIPEISLFSEQNGEGTKKRFSDSSEDTRVHCQPLKAASIIVHSGLWLVYSKPFFDDDPYVLEPGGYPSLQAWGAKDPSICSLHPIKMGCPVVEKPGEPKALIYEKPHFQGHSWEVSRDIYNLKKPENNQDSQMATAGSMKILGGCWVGYEKEGFRGHQYLLEEGEYGDWTQWGGYNEELVSLRLIRTDFLDPAIVLFEAMDFEDGPSVELSEALPDVELANYGTTTQSIHVLSGVWLAYEGKNFTGEQYILEKGVYRNCEDWGANDCQISSLQPIVQVGEHSLHFVSQIQLFSDPDFLGNCMAFKEDQASLPENFIPRSCRLNGGSWILYDSDQFSGEQHVLSEGEYPTLTSMGCLFTTAICSLKKVPIFFSEPSIFLHGLECFEGKEIELNSEVRSLQAEGFNNHVLSVRVKGGIWVLCEHSDFRGRQWLLDCMEITNWLTYSGLQHIGSLYPIKQRRIYFRIKNAELKSFLSVPDDVEDMKAGRVLVSELSDYSSSIWYYEEGLVKNQVAPNMSLQVIGPAGKGAKVVLWSDTRVPRQTWRIDSFGRICSQMFEDRVLDVKGGRAYDRDHVVLWDSAEERPTQIWDVQVL</sequence>
<feature type="compositionally biased region" description="Acidic residues" evidence="3">
    <location>
        <begin position="1323"/>
        <end position="1333"/>
    </location>
</feature>
<dbReference type="PROSITE" id="PS50231">
    <property type="entry name" value="RICIN_B_LECTIN"/>
    <property type="match status" value="1"/>
</dbReference>
<name>A0A8D0B3I8_SALMN</name>
<feature type="domain" description="Beta/gamma crystallin 'Greek key'" evidence="4">
    <location>
        <begin position="1579"/>
        <end position="1631"/>
    </location>
</feature>
<evidence type="ECO:0000256" key="1">
    <source>
        <dbReference type="ARBA" id="ARBA00009646"/>
    </source>
</evidence>
<feature type="region of interest" description="Disordered" evidence="3">
    <location>
        <begin position="1127"/>
        <end position="1168"/>
    </location>
</feature>
<dbReference type="PROSITE" id="PS50915">
    <property type="entry name" value="CRYSTALLIN_BETA_GAMMA"/>
    <property type="match status" value="8"/>
</dbReference>
<proteinExistence type="inferred from homology"/>
<dbReference type="Pfam" id="PF00030">
    <property type="entry name" value="Crystall"/>
    <property type="match status" value="6"/>
</dbReference>
<dbReference type="Gene3D" id="2.60.20.10">
    <property type="entry name" value="Crystallins"/>
    <property type="match status" value="6"/>
</dbReference>
<feature type="region of interest" description="Disordered" evidence="3">
    <location>
        <begin position="375"/>
        <end position="417"/>
    </location>
</feature>
<dbReference type="Proteomes" id="UP000694421">
    <property type="component" value="Unplaced"/>
</dbReference>
<feature type="region of interest" description="Disordered" evidence="3">
    <location>
        <begin position="1"/>
        <end position="48"/>
    </location>
</feature>
<feature type="domain" description="Beta/gamma crystallin 'Greek key'" evidence="4">
    <location>
        <begin position="1959"/>
        <end position="2002"/>
    </location>
</feature>
<dbReference type="SUPFAM" id="SSF50370">
    <property type="entry name" value="Ricin B-like lectins"/>
    <property type="match status" value="1"/>
</dbReference>
<feature type="domain" description="Beta/gamma crystallin 'Greek key'" evidence="4">
    <location>
        <begin position="1778"/>
        <end position="1820"/>
    </location>
</feature>
<reference evidence="5" key="1">
    <citation type="submission" date="2025-08" db="UniProtKB">
        <authorList>
            <consortium name="Ensembl"/>
        </authorList>
    </citation>
    <scope>IDENTIFICATION</scope>
</reference>
<comment type="similarity">
    <text evidence="1">Belongs to the beta/gamma-crystallin family.</text>
</comment>
<feature type="domain" description="Beta/gamma crystallin 'Greek key'" evidence="4">
    <location>
        <begin position="1868"/>
        <end position="1910"/>
    </location>
</feature>
<feature type="compositionally biased region" description="Polar residues" evidence="3">
    <location>
        <begin position="605"/>
        <end position="617"/>
    </location>
</feature>
<evidence type="ECO:0000256" key="3">
    <source>
        <dbReference type="SAM" id="MobiDB-lite"/>
    </source>
</evidence>
<feature type="region of interest" description="Disordered" evidence="3">
    <location>
        <begin position="690"/>
        <end position="859"/>
    </location>
</feature>
<dbReference type="InterPro" id="IPR001064">
    <property type="entry name" value="Beta/gamma_crystallin"/>
</dbReference>
<feature type="region of interest" description="Disordered" evidence="3">
    <location>
        <begin position="1315"/>
        <end position="1350"/>
    </location>
</feature>
<feature type="compositionally biased region" description="Low complexity" evidence="3">
    <location>
        <begin position="731"/>
        <end position="740"/>
    </location>
</feature>
<dbReference type="PRINTS" id="PR01367">
    <property type="entry name" value="BGCRYSTALLIN"/>
</dbReference>
<feature type="region of interest" description="Disordered" evidence="3">
    <location>
        <begin position="882"/>
        <end position="941"/>
    </location>
</feature>
<feature type="compositionally biased region" description="Polar residues" evidence="3">
    <location>
        <begin position="25"/>
        <end position="47"/>
    </location>
</feature>
<dbReference type="SUPFAM" id="SSF49695">
    <property type="entry name" value="gamma-Crystallin-like"/>
    <property type="match status" value="3"/>
</dbReference>
<evidence type="ECO:0000313" key="6">
    <source>
        <dbReference type="Proteomes" id="UP000694421"/>
    </source>
</evidence>
<feature type="region of interest" description="Disordered" evidence="3">
    <location>
        <begin position="1209"/>
        <end position="1280"/>
    </location>
</feature>
<protein>
    <submittedName>
        <fullName evidence="5">Crystallin beta-gamma domain containing 2</fullName>
    </submittedName>
</protein>
<feature type="compositionally biased region" description="Polar residues" evidence="3">
    <location>
        <begin position="1498"/>
        <end position="1508"/>
    </location>
</feature>
<feature type="compositionally biased region" description="Polar residues" evidence="3">
    <location>
        <begin position="434"/>
        <end position="443"/>
    </location>
</feature>
<keyword evidence="2" id="KW-0677">Repeat</keyword>
<feature type="compositionally biased region" description="Basic and acidic residues" evidence="3">
    <location>
        <begin position="1338"/>
        <end position="1348"/>
    </location>
</feature>
<dbReference type="PANTHER" id="PTHR11818:SF50">
    <property type="entry name" value="BETA_GAMMA CRYSTALLIN DOMAIN-CONTAINING PROTEIN 2"/>
    <property type="match status" value="1"/>
</dbReference>
<feature type="domain" description="Beta/gamma crystallin 'Greek key'" evidence="4">
    <location>
        <begin position="1539"/>
        <end position="1578"/>
    </location>
</feature>
<dbReference type="OMA" id="EQSSPCH"/>
<dbReference type="InterPro" id="IPR035992">
    <property type="entry name" value="Ricin_B-like_lectins"/>
</dbReference>
<accession>A0A8D0B3I8</accession>
<feature type="domain" description="Beta/gamma crystallin 'Greek key'" evidence="4">
    <location>
        <begin position="2049"/>
        <end position="2090"/>
    </location>
</feature>